<gene>
    <name evidence="2" type="ORF">V5O48_000856</name>
</gene>
<protein>
    <recommendedName>
        <fullName evidence="4">C2H2-type domain-containing protein</fullName>
    </recommendedName>
</protein>
<evidence type="ECO:0000256" key="1">
    <source>
        <dbReference type="SAM" id="MobiDB-lite"/>
    </source>
</evidence>
<sequence>MALYLDEKHLYSLQTSPADALDTTKRRDSRILLQKKIQDDDGEFEELRLARQSFADEESSAGIRPDTLASHPSPLTASSSSVSSPQPGAYSSDPEQCGHDDCDYDEDDNDSDSDTECDPWVLDMQENSREHFVVENGRVYRRSAMTVPNETDTPFNPNASTHDASSYYNTPAIAPDDYYFETEMDILAEDPPTIPQPPTHAVSEPSAAVVPRRRALKRRMKEFQEALDEEDEEDKNPTDDEYCPSPTLPPRKKTRTSRSSSRRPATYPSKRRTADTKRARLTPASRNIQSTSPELMKAVTRRSAEECDFICPECGWQQANKRMPDYQRHLRTHARPNDQDQTRGWWCKGVRVAEQHLYNIPSDAKTYYFQNEQRIGGCLLTFSRRDALKRHLDNSNVCCIGRPCPANED</sequence>
<feature type="compositionally biased region" description="Acidic residues" evidence="1">
    <location>
        <begin position="102"/>
        <end position="117"/>
    </location>
</feature>
<evidence type="ECO:0000313" key="3">
    <source>
        <dbReference type="Proteomes" id="UP001465976"/>
    </source>
</evidence>
<feature type="region of interest" description="Disordered" evidence="1">
    <location>
        <begin position="54"/>
        <end position="118"/>
    </location>
</feature>
<name>A0ABR3G160_9AGAR</name>
<evidence type="ECO:0000313" key="2">
    <source>
        <dbReference type="EMBL" id="KAL0581166.1"/>
    </source>
</evidence>
<feature type="compositionally biased region" description="Acidic residues" evidence="1">
    <location>
        <begin position="225"/>
        <end position="242"/>
    </location>
</feature>
<feature type="region of interest" description="Disordered" evidence="1">
    <location>
        <begin position="224"/>
        <end position="296"/>
    </location>
</feature>
<evidence type="ECO:0008006" key="4">
    <source>
        <dbReference type="Google" id="ProtNLM"/>
    </source>
</evidence>
<dbReference type="EMBL" id="JBAHYK010000015">
    <property type="protein sequence ID" value="KAL0581166.1"/>
    <property type="molecule type" value="Genomic_DNA"/>
</dbReference>
<comment type="caution">
    <text evidence="2">The sequence shown here is derived from an EMBL/GenBank/DDBJ whole genome shotgun (WGS) entry which is preliminary data.</text>
</comment>
<feature type="compositionally biased region" description="Polar residues" evidence="1">
    <location>
        <begin position="284"/>
        <end position="293"/>
    </location>
</feature>
<dbReference type="Proteomes" id="UP001465976">
    <property type="component" value="Unassembled WGS sequence"/>
</dbReference>
<feature type="region of interest" description="Disordered" evidence="1">
    <location>
        <begin position="189"/>
        <end position="211"/>
    </location>
</feature>
<accession>A0ABR3G160</accession>
<feature type="compositionally biased region" description="Low complexity" evidence="1">
    <location>
        <begin position="69"/>
        <end position="92"/>
    </location>
</feature>
<feature type="region of interest" description="Disordered" evidence="1">
    <location>
        <begin position="148"/>
        <end position="168"/>
    </location>
</feature>
<organism evidence="2 3">
    <name type="scientific">Marasmius crinis-equi</name>
    <dbReference type="NCBI Taxonomy" id="585013"/>
    <lineage>
        <taxon>Eukaryota</taxon>
        <taxon>Fungi</taxon>
        <taxon>Dikarya</taxon>
        <taxon>Basidiomycota</taxon>
        <taxon>Agaricomycotina</taxon>
        <taxon>Agaricomycetes</taxon>
        <taxon>Agaricomycetidae</taxon>
        <taxon>Agaricales</taxon>
        <taxon>Marasmiineae</taxon>
        <taxon>Marasmiaceae</taxon>
        <taxon>Marasmius</taxon>
    </lineage>
</organism>
<reference evidence="2 3" key="1">
    <citation type="submission" date="2024-02" db="EMBL/GenBank/DDBJ databases">
        <title>A draft genome for the cacao thread blight pathogen Marasmius crinis-equi.</title>
        <authorList>
            <person name="Cohen S.P."/>
            <person name="Baruah I.K."/>
            <person name="Amoako-Attah I."/>
            <person name="Bukari Y."/>
            <person name="Meinhardt L.W."/>
            <person name="Bailey B.A."/>
        </authorList>
    </citation>
    <scope>NUCLEOTIDE SEQUENCE [LARGE SCALE GENOMIC DNA]</scope>
    <source>
        <strain evidence="2 3">GH-76</strain>
    </source>
</reference>
<proteinExistence type="predicted"/>
<keyword evidence="3" id="KW-1185">Reference proteome</keyword>